<dbReference type="SMART" id="SM00380">
    <property type="entry name" value="AP2"/>
    <property type="match status" value="1"/>
</dbReference>
<dbReference type="InterPro" id="IPR016177">
    <property type="entry name" value="DNA-bd_dom_sf"/>
</dbReference>
<dbReference type="STRING" id="3983.A0A2C9VCB8"/>
<dbReference type="Proteomes" id="UP000091857">
    <property type="component" value="Chromosome 9"/>
</dbReference>
<evidence type="ECO:0000313" key="10">
    <source>
        <dbReference type="Proteomes" id="UP000091857"/>
    </source>
</evidence>
<dbReference type="SUPFAM" id="SSF54171">
    <property type="entry name" value="DNA-binding domain"/>
    <property type="match status" value="1"/>
</dbReference>
<dbReference type="InterPro" id="IPR036955">
    <property type="entry name" value="AP2/ERF_dom_sf"/>
</dbReference>
<evidence type="ECO:0000313" key="9">
    <source>
        <dbReference type="EMBL" id="OAY42002.1"/>
    </source>
</evidence>
<keyword evidence="3" id="KW-0238">DNA-binding</keyword>
<dbReference type="SMR" id="A0A2C9VCB8"/>
<dbReference type="PRINTS" id="PR00367">
    <property type="entry name" value="ETHRSPELEMNT"/>
</dbReference>
<comment type="caution">
    <text evidence="9">The sequence shown here is derived from an EMBL/GenBank/DDBJ whole genome shotgun (WGS) entry which is preliminary data.</text>
</comment>
<dbReference type="FunFam" id="3.30.730.10:FF:000001">
    <property type="entry name" value="Ethylene-responsive transcription factor 2"/>
    <property type="match status" value="1"/>
</dbReference>
<evidence type="ECO:0000259" key="8">
    <source>
        <dbReference type="PROSITE" id="PS51032"/>
    </source>
</evidence>
<evidence type="ECO:0000256" key="4">
    <source>
        <dbReference type="ARBA" id="ARBA00023163"/>
    </source>
</evidence>
<comment type="similarity">
    <text evidence="6">Belongs to the AP2/ERF transcription factor family. ERF subfamily.</text>
</comment>
<dbReference type="PANTHER" id="PTHR31241:SF81">
    <property type="entry name" value="AP2_ERF DOMAIN-CONTAINING PROTEIN"/>
    <property type="match status" value="1"/>
</dbReference>
<evidence type="ECO:0000256" key="1">
    <source>
        <dbReference type="ARBA" id="ARBA00004123"/>
    </source>
</evidence>
<evidence type="ECO:0000256" key="3">
    <source>
        <dbReference type="ARBA" id="ARBA00023125"/>
    </source>
</evidence>
<evidence type="ECO:0000256" key="2">
    <source>
        <dbReference type="ARBA" id="ARBA00023015"/>
    </source>
</evidence>
<dbReference type="PANTHER" id="PTHR31241">
    <property type="entry name" value="DEHYDRATION-RESPONSIVE ELEMENT-BINDING PROTEIN 2C"/>
    <property type="match status" value="1"/>
</dbReference>
<evidence type="ECO:0000256" key="5">
    <source>
        <dbReference type="ARBA" id="ARBA00023242"/>
    </source>
</evidence>
<dbReference type="Gramene" id="Manes.09G146100.1.v8.1">
    <property type="protein sequence ID" value="Manes.09G146100.1.v8.1.CDS.1"/>
    <property type="gene ID" value="Manes.09G146100.v8.1"/>
</dbReference>
<dbReference type="Pfam" id="PF00847">
    <property type="entry name" value="AP2"/>
    <property type="match status" value="1"/>
</dbReference>
<accession>A0A2C9VCB8</accession>
<dbReference type="CDD" id="cd00018">
    <property type="entry name" value="AP2"/>
    <property type="match status" value="1"/>
</dbReference>
<dbReference type="InterPro" id="IPR001471">
    <property type="entry name" value="AP2/ERF_dom"/>
</dbReference>
<evidence type="ECO:0000256" key="7">
    <source>
        <dbReference type="SAM" id="MobiDB-lite"/>
    </source>
</evidence>
<evidence type="ECO:0000256" key="6">
    <source>
        <dbReference type="ARBA" id="ARBA00024343"/>
    </source>
</evidence>
<dbReference type="GO" id="GO:0003700">
    <property type="term" value="F:DNA-binding transcription factor activity"/>
    <property type="evidence" value="ECO:0000318"/>
    <property type="project" value="GO_Central"/>
</dbReference>
<reference evidence="10" key="1">
    <citation type="journal article" date="2016" name="Nat. Biotechnol.">
        <title>Sequencing wild and cultivated cassava and related species reveals extensive interspecific hybridization and genetic diversity.</title>
        <authorList>
            <person name="Bredeson J.V."/>
            <person name="Lyons J.B."/>
            <person name="Prochnik S.E."/>
            <person name="Wu G.A."/>
            <person name="Ha C.M."/>
            <person name="Edsinger-Gonzales E."/>
            <person name="Grimwood J."/>
            <person name="Schmutz J."/>
            <person name="Rabbi I.Y."/>
            <person name="Egesi C."/>
            <person name="Nauluvula P."/>
            <person name="Lebot V."/>
            <person name="Ndunguru J."/>
            <person name="Mkamilo G."/>
            <person name="Bart R.S."/>
            <person name="Setter T.L."/>
            <person name="Gleadow R.M."/>
            <person name="Kulakow P."/>
            <person name="Ferguson M.E."/>
            <person name="Rounsley S."/>
            <person name="Rokhsar D.S."/>
        </authorList>
    </citation>
    <scope>NUCLEOTIDE SEQUENCE [LARGE SCALE GENOMIC DNA]</scope>
    <source>
        <strain evidence="10">cv. AM560-2</strain>
    </source>
</reference>
<dbReference type="GO" id="GO:0005634">
    <property type="term" value="C:nucleus"/>
    <property type="evidence" value="ECO:0000318"/>
    <property type="project" value="GO_Central"/>
</dbReference>
<keyword evidence="2" id="KW-0805">Transcription regulation</keyword>
<dbReference type="GO" id="GO:0000976">
    <property type="term" value="F:transcription cis-regulatory region binding"/>
    <property type="evidence" value="ECO:0000318"/>
    <property type="project" value="GO_Central"/>
</dbReference>
<comment type="subcellular location">
    <subcellularLocation>
        <location evidence="1">Nucleus</location>
    </subcellularLocation>
</comment>
<dbReference type="Gene3D" id="3.30.730.10">
    <property type="entry name" value="AP2/ERF domain"/>
    <property type="match status" value="1"/>
</dbReference>
<gene>
    <name evidence="9" type="ORF">MANES_09G146100v8</name>
</gene>
<dbReference type="OrthoDB" id="550883at2759"/>
<dbReference type="EMBL" id="CM004395">
    <property type="protein sequence ID" value="OAY42002.1"/>
    <property type="molecule type" value="Genomic_DNA"/>
</dbReference>
<feature type="domain" description="AP2/ERF" evidence="8">
    <location>
        <begin position="32"/>
        <end position="89"/>
    </location>
</feature>
<dbReference type="GO" id="GO:0006950">
    <property type="term" value="P:response to stress"/>
    <property type="evidence" value="ECO:0000318"/>
    <property type="project" value="GO_Central"/>
</dbReference>
<feature type="region of interest" description="Disordered" evidence="7">
    <location>
        <begin position="1"/>
        <end position="23"/>
    </location>
</feature>
<organism evidence="9 10">
    <name type="scientific">Manihot esculenta</name>
    <name type="common">Cassava</name>
    <name type="synonym">Jatropha manihot</name>
    <dbReference type="NCBI Taxonomy" id="3983"/>
    <lineage>
        <taxon>Eukaryota</taxon>
        <taxon>Viridiplantae</taxon>
        <taxon>Streptophyta</taxon>
        <taxon>Embryophyta</taxon>
        <taxon>Tracheophyta</taxon>
        <taxon>Spermatophyta</taxon>
        <taxon>Magnoliopsida</taxon>
        <taxon>eudicotyledons</taxon>
        <taxon>Gunneridae</taxon>
        <taxon>Pentapetalae</taxon>
        <taxon>rosids</taxon>
        <taxon>fabids</taxon>
        <taxon>Malpighiales</taxon>
        <taxon>Euphorbiaceae</taxon>
        <taxon>Crotonoideae</taxon>
        <taxon>Manihoteae</taxon>
        <taxon>Manihot</taxon>
    </lineage>
</organism>
<keyword evidence="5" id="KW-0539">Nucleus</keyword>
<sequence length="200" mass="21357">MEQEAKDTNQSMRRSRKGCMKGKGGPENALCTYRGVRQRTWGKWVAEIREPNRGNRIWLGTFNTSHEAAKAYDQAALKLYGSSATLNLPQYCHTAAAAPANTLSTECQELGNGIETAASFSSQAVQELGNGAGTCCSSGEMGTAASFSSQPDSGSVEGGNIMHWPEFGIETEFLGSCDVGIATVGGEGLNWDGYPEQWSI</sequence>
<dbReference type="PROSITE" id="PS51032">
    <property type="entry name" value="AP2_ERF"/>
    <property type="match status" value="1"/>
</dbReference>
<name>A0A2C9VCB8_MANES</name>
<keyword evidence="10" id="KW-1185">Reference proteome</keyword>
<protein>
    <recommendedName>
        <fullName evidence="8">AP2/ERF domain-containing protein</fullName>
    </recommendedName>
</protein>
<keyword evidence="4" id="KW-0804">Transcription</keyword>
<dbReference type="GO" id="GO:0045893">
    <property type="term" value="P:positive regulation of DNA-templated transcription"/>
    <property type="evidence" value="ECO:0000318"/>
    <property type="project" value="GO_Central"/>
</dbReference>
<dbReference type="AlphaFoldDB" id="A0A2C9VCB8"/>
<proteinExistence type="inferred from homology"/>